<feature type="compositionally biased region" description="Basic and acidic residues" evidence="2">
    <location>
        <begin position="22"/>
        <end position="40"/>
    </location>
</feature>
<keyword evidence="1" id="KW-0732">Signal</keyword>
<dbReference type="EMBL" id="JBCEWA010000009">
    <property type="protein sequence ID" value="MEL5989202.1"/>
    <property type="molecule type" value="Genomic_DNA"/>
</dbReference>
<dbReference type="Pfam" id="PF11611">
    <property type="entry name" value="DUF4352"/>
    <property type="match status" value="1"/>
</dbReference>
<feature type="region of interest" description="Disordered" evidence="2">
    <location>
        <begin position="21"/>
        <end position="40"/>
    </location>
</feature>
<evidence type="ECO:0000313" key="5">
    <source>
        <dbReference type="Proteomes" id="UP001398420"/>
    </source>
</evidence>
<organism evidence="4 5">
    <name type="scientific">Kurthia gibsonii</name>
    <dbReference type="NCBI Taxonomy" id="33946"/>
    <lineage>
        <taxon>Bacteria</taxon>
        <taxon>Bacillati</taxon>
        <taxon>Bacillota</taxon>
        <taxon>Bacilli</taxon>
        <taxon>Bacillales</taxon>
        <taxon>Caryophanaceae</taxon>
        <taxon>Kurthia</taxon>
    </lineage>
</organism>
<protein>
    <submittedName>
        <fullName evidence="4">DUF4352 domain-containing protein</fullName>
    </submittedName>
</protein>
<keyword evidence="5" id="KW-1185">Reference proteome</keyword>
<dbReference type="PROSITE" id="PS51257">
    <property type="entry name" value="PROKAR_LIPOPROTEIN"/>
    <property type="match status" value="1"/>
</dbReference>
<evidence type="ECO:0000256" key="2">
    <source>
        <dbReference type="SAM" id="MobiDB-lite"/>
    </source>
</evidence>
<evidence type="ECO:0000259" key="3">
    <source>
        <dbReference type="Pfam" id="PF11611"/>
    </source>
</evidence>
<proteinExistence type="predicted"/>
<reference evidence="4 5" key="1">
    <citation type="submission" date="2024-04" db="EMBL/GenBank/DDBJ databases">
        <authorList>
            <person name="Wu Y.S."/>
            <person name="Zhang L."/>
        </authorList>
    </citation>
    <scope>NUCLEOTIDE SEQUENCE [LARGE SCALE GENOMIC DNA]</scope>
    <source>
        <strain evidence="4 5">KG-01</strain>
    </source>
</reference>
<dbReference type="InterPro" id="IPR029050">
    <property type="entry name" value="Immunoprotect_excell_Ig-like"/>
</dbReference>
<dbReference type="InterPro" id="IPR029051">
    <property type="entry name" value="DUF4352"/>
</dbReference>
<accession>A0ABU9LMI2</accession>
<name>A0ABU9LMI2_9BACL</name>
<dbReference type="Proteomes" id="UP001398420">
    <property type="component" value="Unassembled WGS sequence"/>
</dbReference>
<dbReference type="RefSeq" id="WP_342303108.1">
    <property type="nucleotide sequence ID" value="NZ_JBCEWA010000009.1"/>
</dbReference>
<gene>
    <name evidence="4" type="ORF">AAF454_12385</name>
</gene>
<evidence type="ECO:0000313" key="4">
    <source>
        <dbReference type="EMBL" id="MEL5989202.1"/>
    </source>
</evidence>
<dbReference type="Gene3D" id="2.60.40.1240">
    <property type="match status" value="1"/>
</dbReference>
<evidence type="ECO:0000256" key="1">
    <source>
        <dbReference type="ARBA" id="ARBA00022729"/>
    </source>
</evidence>
<sequence length="168" mass="18806">MKKLLIPLPIVAALFLGACSDSSDKKDESTKTEVKKDDETKDVTYHKLGEKVTFEDVDYTLKSAKLSDSDPYGKPKKGKILTLDFNVKNNSDRKVYISSMSFRLYKDGKELDAFYGGAKRLGGDYEKGADVNGAIQYDVEGAGKYTVKYLPADALDAKDIYWEFEVKE</sequence>
<feature type="domain" description="DUF4352" evidence="3">
    <location>
        <begin position="46"/>
        <end position="150"/>
    </location>
</feature>
<comment type="caution">
    <text evidence="4">The sequence shown here is derived from an EMBL/GenBank/DDBJ whole genome shotgun (WGS) entry which is preliminary data.</text>
</comment>